<reference evidence="1" key="2">
    <citation type="submission" date="2023-05" db="EMBL/GenBank/DDBJ databases">
        <authorList>
            <person name="Schelkunov M.I."/>
        </authorList>
    </citation>
    <scope>NUCLEOTIDE SEQUENCE</scope>
    <source>
        <strain evidence="1">Hsosn_3</strain>
        <tissue evidence="1">Leaf</tissue>
    </source>
</reference>
<sequence>MADKYLEKGMNKSNINQLGSSNMGSSLLGSSNSCGHKLEGKSADLLSACALLKNLPVNFLRLVQQLKHGGTVAGGKVLFLLESPSVATTIVTMFSYLVKFSLEAAKLARVSSREARILAEDAFFHPSMMSVSYYSFGLNC</sequence>
<dbReference type="EMBL" id="JAUIZM010000008">
    <property type="protein sequence ID" value="KAK1371703.1"/>
    <property type="molecule type" value="Genomic_DNA"/>
</dbReference>
<name>A0AAD8MH21_9APIA</name>
<evidence type="ECO:0000313" key="1">
    <source>
        <dbReference type="EMBL" id="KAK1371703.1"/>
    </source>
</evidence>
<dbReference type="Proteomes" id="UP001237642">
    <property type="component" value="Unassembled WGS sequence"/>
</dbReference>
<keyword evidence="2" id="KW-1185">Reference proteome</keyword>
<accession>A0AAD8MH21</accession>
<evidence type="ECO:0000313" key="2">
    <source>
        <dbReference type="Proteomes" id="UP001237642"/>
    </source>
</evidence>
<comment type="caution">
    <text evidence="1">The sequence shown here is derived from an EMBL/GenBank/DDBJ whole genome shotgun (WGS) entry which is preliminary data.</text>
</comment>
<protein>
    <submittedName>
        <fullName evidence="1">Uncharacterized protein</fullName>
    </submittedName>
</protein>
<reference evidence="1" key="1">
    <citation type="submission" date="2023-02" db="EMBL/GenBank/DDBJ databases">
        <title>Genome of toxic invasive species Heracleum sosnowskyi carries increased number of genes despite the absence of recent whole-genome duplications.</title>
        <authorList>
            <person name="Schelkunov M."/>
            <person name="Shtratnikova V."/>
            <person name="Makarenko M."/>
            <person name="Klepikova A."/>
            <person name="Omelchenko D."/>
            <person name="Novikova G."/>
            <person name="Obukhova E."/>
            <person name="Bogdanov V."/>
            <person name="Penin A."/>
            <person name="Logacheva M."/>
        </authorList>
    </citation>
    <scope>NUCLEOTIDE SEQUENCE</scope>
    <source>
        <strain evidence="1">Hsosn_3</strain>
        <tissue evidence="1">Leaf</tissue>
    </source>
</reference>
<organism evidence="1 2">
    <name type="scientific">Heracleum sosnowskyi</name>
    <dbReference type="NCBI Taxonomy" id="360622"/>
    <lineage>
        <taxon>Eukaryota</taxon>
        <taxon>Viridiplantae</taxon>
        <taxon>Streptophyta</taxon>
        <taxon>Embryophyta</taxon>
        <taxon>Tracheophyta</taxon>
        <taxon>Spermatophyta</taxon>
        <taxon>Magnoliopsida</taxon>
        <taxon>eudicotyledons</taxon>
        <taxon>Gunneridae</taxon>
        <taxon>Pentapetalae</taxon>
        <taxon>asterids</taxon>
        <taxon>campanulids</taxon>
        <taxon>Apiales</taxon>
        <taxon>Apiaceae</taxon>
        <taxon>Apioideae</taxon>
        <taxon>apioid superclade</taxon>
        <taxon>Tordylieae</taxon>
        <taxon>Tordyliinae</taxon>
        <taxon>Heracleum</taxon>
    </lineage>
</organism>
<dbReference type="AlphaFoldDB" id="A0AAD8MH21"/>
<proteinExistence type="predicted"/>
<gene>
    <name evidence="1" type="ORF">POM88_037795</name>
</gene>